<evidence type="ECO:0000313" key="4">
    <source>
        <dbReference type="Proteomes" id="UP000267019"/>
    </source>
</evidence>
<evidence type="ECO:0008006" key="5">
    <source>
        <dbReference type="Google" id="ProtNLM"/>
    </source>
</evidence>
<protein>
    <recommendedName>
        <fullName evidence="5">DUF3153 domain-containing protein</fullName>
    </recommendedName>
</protein>
<keyword evidence="2" id="KW-0472">Membrane</keyword>
<dbReference type="AlphaFoldDB" id="A0A660L641"/>
<dbReference type="RefSeq" id="WP_121443600.1">
    <property type="nucleotide sequence ID" value="NZ_RBIJ01000001.1"/>
</dbReference>
<keyword evidence="2" id="KW-0812">Transmembrane</keyword>
<feature type="transmembrane region" description="Helical" evidence="2">
    <location>
        <begin position="210"/>
        <end position="238"/>
    </location>
</feature>
<feature type="compositionally biased region" description="Pro residues" evidence="1">
    <location>
        <begin position="274"/>
        <end position="289"/>
    </location>
</feature>
<evidence type="ECO:0000256" key="1">
    <source>
        <dbReference type="SAM" id="MobiDB-lite"/>
    </source>
</evidence>
<proteinExistence type="predicted"/>
<sequence>MSGRDGQRSPSRTPRALRRAAALVLVLPILFALSGCIEMNMDLNLTQPDKPRLSTELLAEESLISLAESEWNKNVQEMKDECAKVPTCKFEELTRGSKQGFRVDVPVVFDSQGKLSHDGIEIARTSKREGSKVYEAYRVTLDLNQVSGASGDSFPALVEGTFAVRLPKDASDVQTNGKYNAQEQTITWKIGTSQKGPIEFAFAHPARGGLLGALGGIGIAVVGLAAAVAVVLFVVYLLRRKQKQESPWQAYAAGGSAGGPVFPSPTPQGTHVPPHTPEPPQPSQEPPPSSGETPPTSQPPETPER</sequence>
<organism evidence="3 4">
    <name type="scientific">Brockia lithotrophica</name>
    <dbReference type="NCBI Taxonomy" id="933949"/>
    <lineage>
        <taxon>Bacteria</taxon>
        <taxon>Bacillati</taxon>
        <taxon>Bacillota</taxon>
        <taxon>Bacilli</taxon>
        <taxon>Bacillales</taxon>
        <taxon>Bacillales Family X. Incertae Sedis</taxon>
        <taxon>Brockia</taxon>
    </lineage>
</organism>
<keyword evidence="4" id="KW-1185">Reference proteome</keyword>
<feature type="compositionally biased region" description="Pro residues" evidence="1">
    <location>
        <begin position="296"/>
        <end position="305"/>
    </location>
</feature>
<accession>A0A660L641</accession>
<name>A0A660L641_9BACL</name>
<evidence type="ECO:0000313" key="3">
    <source>
        <dbReference type="EMBL" id="RKQ88684.1"/>
    </source>
</evidence>
<feature type="region of interest" description="Disordered" evidence="1">
    <location>
        <begin position="249"/>
        <end position="305"/>
    </location>
</feature>
<reference evidence="3 4" key="1">
    <citation type="submission" date="2018-10" db="EMBL/GenBank/DDBJ databases">
        <title>Genomic Encyclopedia of Type Strains, Phase IV (KMG-IV): sequencing the most valuable type-strain genomes for metagenomic binning, comparative biology and taxonomic classification.</title>
        <authorList>
            <person name="Goeker M."/>
        </authorList>
    </citation>
    <scope>NUCLEOTIDE SEQUENCE [LARGE SCALE GENOMIC DNA]</scope>
    <source>
        <strain evidence="3 4">DSM 22653</strain>
    </source>
</reference>
<comment type="caution">
    <text evidence="3">The sequence shown here is derived from an EMBL/GenBank/DDBJ whole genome shotgun (WGS) entry which is preliminary data.</text>
</comment>
<keyword evidence="2" id="KW-1133">Transmembrane helix</keyword>
<dbReference type="EMBL" id="RBIJ01000001">
    <property type="protein sequence ID" value="RKQ88684.1"/>
    <property type="molecule type" value="Genomic_DNA"/>
</dbReference>
<evidence type="ECO:0000256" key="2">
    <source>
        <dbReference type="SAM" id="Phobius"/>
    </source>
</evidence>
<gene>
    <name evidence="3" type="ORF">C7438_0325</name>
</gene>
<dbReference type="Proteomes" id="UP000267019">
    <property type="component" value="Unassembled WGS sequence"/>
</dbReference>